<evidence type="ECO:0000256" key="6">
    <source>
        <dbReference type="ARBA" id="ARBA00022741"/>
    </source>
</evidence>
<dbReference type="GO" id="GO:0046872">
    <property type="term" value="F:metal ion binding"/>
    <property type="evidence" value="ECO:0007669"/>
    <property type="project" value="UniProtKB-KW"/>
</dbReference>
<evidence type="ECO:0000256" key="3">
    <source>
        <dbReference type="ARBA" id="ARBA00022679"/>
    </source>
</evidence>
<dbReference type="InterPro" id="IPR043519">
    <property type="entry name" value="NT_sf"/>
</dbReference>
<dbReference type="SUPFAM" id="SSF81301">
    <property type="entry name" value="Nucleotidyltransferase"/>
    <property type="match status" value="1"/>
</dbReference>
<reference evidence="11 12" key="1">
    <citation type="submission" date="2015-09" db="EMBL/GenBank/DDBJ databases">
        <title>Draft genome sequence of Kouleothrix aurantiaca JCM 19913.</title>
        <authorList>
            <person name="Hemp J."/>
        </authorList>
    </citation>
    <scope>NUCLEOTIDE SEQUENCE [LARGE SCALE GENOMIC DNA]</scope>
    <source>
        <strain evidence="11 12">COM-B</strain>
    </source>
</reference>
<evidence type="ECO:0000256" key="5">
    <source>
        <dbReference type="ARBA" id="ARBA00022723"/>
    </source>
</evidence>
<dbReference type="PANTHER" id="PTHR33571:SF19">
    <property type="entry name" value="PROTEIN ADENYLYLTRANSFERASE MJ0128-RELATED"/>
    <property type="match status" value="1"/>
</dbReference>
<dbReference type="Proteomes" id="UP000050509">
    <property type="component" value="Unassembled WGS sequence"/>
</dbReference>
<comment type="cofactor">
    <cofactor evidence="1">
        <name>Mg(2+)</name>
        <dbReference type="ChEBI" id="CHEBI:18420"/>
    </cofactor>
</comment>
<comment type="caution">
    <text evidence="11">The sequence shown here is derived from an EMBL/GenBank/DDBJ whole genome shotgun (WGS) entry which is preliminary data.</text>
</comment>
<proteinExistence type="inferred from homology"/>
<dbReference type="InterPro" id="IPR052038">
    <property type="entry name" value="Type-VII_TA_antitoxin"/>
</dbReference>
<organism evidence="11 12">
    <name type="scientific">Kouleothrix aurantiaca</name>
    <dbReference type="NCBI Taxonomy" id="186479"/>
    <lineage>
        <taxon>Bacteria</taxon>
        <taxon>Bacillati</taxon>
        <taxon>Chloroflexota</taxon>
        <taxon>Chloroflexia</taxon>
        <taxon>Chloroflexales</taxon>
        <taxon>Roseiflexineae</taxon>
        <taxon>Roseiflexaceae</taxon>
        <taxon>Kouleothrix</taxon>
    </lineage>
</organism>
<dbReference type="Gene3D" id="3.30.460.10">
    <property type="entry name" value="Beta Polymerase, domain 2"/>
    <property type="match status" value="1"/>
</dbReference>
<keyword evidence="3" id="KW-0808">Transferase</keyword>
<keyword evidence="8" id="KW-0460">Magnesium</keyword>
<evidence type="ECO:0000313" key="11">
    <source>
        <dbReference type="EMBL" id="KPV54134.1"/>
    </source>
</evidence>
<protein>
    <recommendedName>
        <fullName evidence="10">Polymerase nucleotidyl transferase domain-containing protein</fullName>
    </recommendedName>
</protein>
<evidence type="ECO:0000259" key="10">
    <source>
        <dbReference type="Pfam" id="PF01909"/>
    </source>
</evidence>
<keyword evidence="2" id="KW-1277">Toxin-antitoxin system</keyword>
<feature type="domain" description="Polymerase nucleotidyl transferase" evidence="10">
    <location>
        <begin position="15"/>
        <end position="85"/>
    </location>
</feature>
<evidence type="ECO:0000256" key="9">
    <source>
        <dbReference type="ARBA" id="ARBA00038276"/>
    </source>
</evidence>
<comment type="similarity">
    <text evidence="9">Belongs to the MntA antitoxin family.</text>
</comment>
<dbReference type="EMBL" id="LJCR01000107">
    <property type="protein sequence ID" value="KPV54134.1"/>
    <property type="molecule type" value="Genomic_DNA"/>
</dbReference>
<dbReference type="GO" id="GO:0005524">
    <property type="term" value="F:ATP binding"/>
    <property type="evidence" value="ECO:0007669"/>
    <property type="project" value="UniProtKB-KW"/>
</dbReference>
<dbReference type="CDD" id="cd05403">
    <property type="entry name" value="NT_KNTase_like"/>
    <property type="match status" value="1"/>
</dbReference>
<evidence type="ECO:0000256" key="7">
    <source>
        <dbReference type="ARBA" id="ARBA00022840"/>
    </source>
</evidence>
<keyword evidence="6" id="KW-0547">Nucleotide-binding</keyword>
<evidence type="ECO:0000313" key="12">
    <source>
        <dbReference type="Proteomes" id="UP000050509"/>
    </source>
</evidence>
<dbReference type="GO" id="GO:0016779">
    <property type="term" value="F:nucleotidyltransferase activity"/>
    <property type="evidence" value="ECO:0007669"/>
    <property type="project" value="UniProtKB-KW"/>
</dbReference>
<evidence type="ECO:0000256" key="1">
    <source>
        <dbReference type="ARBA" id="ARBA00001946"/>
    </source>
</evidence>
<evidence type="ECO:0000256" key="4">
    <source>
        <dbReference type="ARBA" id="ARBA00022695"/>
    </source>
</evidence>
<sequence length="97" mass="10490">MPSFDAVYATLAAHRADLAKRYHLSELGVFGSFARGEQQPGSDIDVLVDFETTPSLFALIALEDELHSLLGLPVDLAVKSALRPHVGAHILREVVPV</sequence>
<keyword evidence="4" id="KW-0548">Nucleotidyltransferase</keyword>
<dbReference type="PANTHER" id="PTHR33571">
    <property type="entry name" value="SSL8005 PROTEIN"/>
    <property type="match status" value="1"/>
</dbReference>
<keyword evidence="7" id="KW-0067">ATP-binding</keyword>
<keyword evidence="12" id="KW-1185">Reference proteome</keyword>
<gene>
    <name evidence="11" type="ORF">SE17_05610</name>
</gene>
<evidence type="ECO:0000256" key="2">
    <source>
        <dbReference type="ARBA" id="ARBA00022649"/>
    </source>
</evidence>
<dbReference type="Pfam" id="PF01909">
    <property type="entry name" value="NTP_transf_2"/>
    <property type="match status" value="1"/>
</dbReference>
<evidence type="ECO:0000256" key="8">
    <source>
        <dbReference type="ARBA" id="ARBA00022842"/>
    </source>
</evidence>
<keyword evidence="5" id="KW-0479">Metal-binding</keyword>
<name>A0A0P9FLP7_9CHLR</name>
<accession>A0A0P9FLP7</accession>
<dbReference type="InterPro" id="IPR002934">
    <property type="entry name" value="Polymerase_NTP_transf_dom"/>
</dbReference>
<dbReference type="AlphaFoldDB" id="A0A0P9FLP7"/>